<feature type="compositionally biased region" description="Gly residues" evidence="1">
    <location>
        <begin position="195"/>
        <end position="214"/>
    </location>
</feature>
<feature type="region of interest" description="Disordered" evidence="1">
    <location>
        <begin position="295"/>
        <end position="359"/>
    </location>
</feature>
<evidence type="ECO:0000313" key="4">
    <source>
        <dbReference type="Proteomes" id="UP001153620"/>
    </source>
</evidence>
<dbReference type="OrthoDB" id="513595at2759"/>
<feature type="domain" description="YLPM1-like spectrin repeat" evidence="2">
    <location>
        <begin position="82"/>
        <end position="140"/>
    </location>
</feature>
<reference evidence="3" key="1">
    <citation type="submission" date="2022-01" db="EMBL/GenBank/DDBJ databases">
        <authorList>
            <person name="King R."/>
        </authorList>
    </citation>
    <scope>NUCLEOTIDE SEQUENCE</scope>
</reference>
<feature type="compositionally biased region" description="Acidic residues" evidence="1">
    <location>
        <begin position="468"/>
        <end position="478"/>
    </location>
</feature>
<name>A0A9N9WY48_9DIPT</name>
<keyword evidence="4" id="KW-1185">Reference proteome</keyword>
<reference evidence="3" key="2">
    <citation type="submission" date="2022-10" db="EMBL/GenBank/DDBJ databases">
        <authorList>
            <consortium name="ENA_rothamsted_submissions"/>
            <consortium name="culmorum"/>
            <person name="King R."/>
        </authorList>
    </citation>
    <scope>NUCLEOTIDE SEQUENCE</scope>
</reference>
<feature type="compositionally biased region" description="Low complexity" evidence="1">
    <location>
        <begin position="182"/>
        <end position="194"/>
    </location>
</feature>
<evidence type="ECO:0000313" key="3">
    <source>
        <dbReference type="EMBL" id="CAG9810748.1"/>
    </source>
</evidence>
<sequence>MMRRNRNFGNNRNQQSNYDSMMSGGSRSNSMFDDFEPRNNFGSRNDNRATPLMNMRAGMSRMDDDEDFTTDTYGPAKSYGSMGMNSKTPEQIAFDKEFEKWEKSFDDWKQNNQSHPDPSQYQFYEQKFLSVRSKLLKKRREIYGEGTSSLASKTPFDSQLNAADAMANSILSKFGSGGGNSGRKNNNNNNNNNNGGRGQGGMGGNNRGNNNNGGGNDILNNELILTALKVISGGMGGPMGGNMGPMGNMGGPGGPMCGPMFNRGYGGGGYGGNFNDGPYGSGYGRGYGRGNNNNVGYNRGGYDNGPRSGPRRPGGDSRLGPRNAGFGRNEPFKKNDDKKKKKKKPAGEKKEMKQGEIDSRTPFLDRISIMFEEARNTECPKLLSGAGNRRLRVLKEKEADKLSDREKLLIEYAEYVFKKRDEYYKLHPKEEKEEKEATTEDVAMEEKAEVKTTDAPVEEKTEAKVDDVEMNEDELLKD</sequence>
<organism evidence="3 4">
    <name type="scientific">Chironomus riparius</name>
    <dbReference type="NCBI Taxonomy" id="315576"/>
    <lineage>
        <taxon>Eukaryota</taxon>
        <taxon>Metazoa</taxon>
        <taxon>Ecdysozoa</taxon>
        <taxon>Arthropoda</taxon>
        <taxon>Hexapoda</taxon>
        <taxon>Insecta</taxon>
        <taxon>Pterygota</taxon>
        <taxon>Neoptera</taxon>
        <taxon>Endopterygota</taxon>
        <taxon>Diptera</taxon>
        <taxon>Nematocera</taxon>
        <taxon>Chironomoidea</taxon>
        <taxon>Chironomidae</taxon>
        <taxon>Chironominae</taxon>
        <taxon>Chironomus</taxon>
    </lineage>
</organism>
<gene>
    <name evidence="3" type="ORF">CHIRRI_LOCUS13561</name>
</gene>
<dbReference type="AlphaFoldDB" id="A0A9N9WY48"/>
<feature type="compositionally biased region" description="Low complexity" evidence="1">
    <location>
        <begin position="20"/>
        <end position="31"/>
    </location>
</feature>
<dbReference type="InterPro" id="IPR058903">
    <property type="entry name" value="Spectrin_YLPM1-like"/>
</dbReference>
<feature type="compositionally biased region" description="Basic and acidic residues" evidence="1">
    <location>
        <begin position="345"/>
        <end position="359"/>
    </location>
</feature>
<evidence type="ECO:0000259" key="2">
    <source>
        <dbReference type="Pfam" id="PF26583"/>
    </source>
</evidence>
<evidence type="ECO:0000256" key="1">
    <source>
        <dbReference type="SAM" id="MobiDB-lite"/>
    </source>
</evidence>
<protein>
    <recommendedName>
        <fullName evidence="2">YLPM1-like spectrin repeat domain-containing protein</fullName>
    </recommendedName>
</protein>
<feature type="compositionally biased region" description="Basic and acidic residues" evidence="1">
    <location>
        <begin position="427"/>
        <end position="467"/>
    </location>
</feature>
<dbReference type="EMBL" id="OU895880">
    <property type="protein sequence ID" value="CAG9810748.1"/>
    <property type="molecule type" value="Genomic_DNA"/>
</dbReference>
<dbReference type="Pfam" id="PF26583">
    <property type="entry name" value="Spectrin_YLPM1"/>
    <property type="match status" value="1"/>
</dbReference>
<dbReference type="PANTHER" id="PTHR16148:SF14">
    <property type="entry name" value="MYND-TYPE DOMAIN-CONTAINING PROTEIN"/>
    <property type="match status" value="1"/>
</dbReference>
<dbReference type="PANTHER" id="PTHR16148">
    <property type="entry name" value="NF-KAPPA-B-REPRESSING FACTOR-RELATED"/>
    <property type="match status" value="1"/>
</dbReference>
<proteinExistence type="predicted"/>
<feature type="region of interest" description="Disordered" evidence="1">
    <location>
        <begin position="175"/>
        <end position="214"/>
    </location>
</feature>
<feature type="region of interest" description="Disordered" evidence="1">
    <location>
        <begin position="1"/>
        <end position="50"/>
    </location>
</feature>
<feature type="region of interest" description="Disordered" evidence="1">
    <location>
        <begin position="427"/>
        <end position="478"/>
    </location>
</feature>
<accession>A0A9N9WY48</accession>
<dbReference type="Proteomes" id="UP001153620">
    <property type="component" value="Chromosome 4"/>
</dbReference>